<name>A0AB37MAL1_9BACE</name>
<dbReference type="Pfam" id="PF00132">
    <property type="entry name" value="Hexapep"/>
    <property type="match status" value="1"/>
</dbReference>
<dbReference type="SUPFAM" id="SSF51161">
    <property type="entry name" value="Trimeric LpxA-like enzymes"/>
    <property type="match status" value="1"/>
</dbReference>
<dbReference type="CDD" id="cd03349">
    <property type="entry name" value="LbH_XAT"/>
    <property type="match status" value="1"/>
</dbReference>
<reference evidence="5 6" key="1">
    <citation type="submission" date="2018-08" db="EMBL/GenBank/DDBJ databases">
        <title>A genome reference for cultivated species of the human gut microbiota.</title>
        <authorList>
            <person name="Zou Y."/>
            <person name="Xue W."/>
            <person name="Luo G."/>
        </authorList>
    </citation>
    <scope>NUCLEOTIDE SEQUENCE [LARGE SCALE GENOMIC DNA]</scope>
    <source>
        <strain evidence="5 6">AF31-23</strain>
    </source>
</reference>
<dbReference type="InterPro" id="IPR011004">
    <property type="entry name" value="Trimer_LpxA-like_sf"/>
</dbReference>
<dbReference type="PROSITE" id="PS00101">
    <property type="entry name" value="HEXAPEP_TRANSFERASES"/>
    <property type="match status" value="1"/>
</dbReference>
<gene>
    <name evidence="5" type="ORF">DWZ32_13925</name>
</gene>
<dbReference type="Gene3D" id="2.160.10.10">
    <property type="entry name" value="Hexapeptide repeat proteins"/>
    <property type="match status" value="1"/>
</dbReference>
<keyword evidence="3" id="KW-0677">Repeat</keyword>
<dbReference type="InterPro" id="IPR001451">
    <property type="entry name" value="Hexapep"/>
</dbReference>
<accession>A0AB37MAL1</accession>
<dbReference type="GO" id="GO:0016746">
    <property type="term" value="F:acyltransferase activity"/>
    <property type="evidence" value="ECO:0007669"/>
    <property type="project" value="UniProtKB-KW"/>
</dbReference>
<proteinExistence type="inferred from homology"/>
<dbReference type="AlphaFoldDB" id="A0AB37MAL1"/>
<dbReference type="PANTHER" id="PTHR43300">
    <property type="entry name" value="ACETYLTRANSFERASE"/>
    <property type="match status" value="1"/>
</dbReference>
<keyword evidence="4" id="KW-0012">Acyltransferase</keyword>
<organism evidence="5 6">
    <name type="scientific">Bacteroides intestinalis</name>
    <dbReference type="NCBI Taxonomy" id="329854"/>
    <lineage>
        <taxon>Bacteria</taxon>
        <taxon>Pseudomonadati</taxon>
        <taxon>Bacteroidota</taxon>
        <taxon>Bacteroidia</taxon>
        <taxon>Bacteroidales</taxon>
        <taxon>Bacteroidaceae</taxon>
        <taxon>Bacteroides</taxon>
    </lineage>
</organism>
<evidence type="ECO:0000256" key="4">
    <source>
        <dbReference type="ARBA" id="ARBA00023315"/>
    </source>
</evidence>
<evidence type="ECO:0000313" key="5">
    <source>
        <dbReference type="EMBL" id="RHN05696.1"/>
    </source>
</evidence>
<dbReference type="Proteomes" id="UP000286003">
    <property type="component" value="Unassembled WGS sequence"/>
</dbReference>
<dbReference type="PANTHER" id="PTHR43300:SF11">
    <property type="entry name" value="ACETYLTRANSFERASE RV3034C-RELATED"/>
    <property type="match status" value="1"/>
</dbReference>
<keyword evidence="2" id="KW-0808">Transferase</keyword>
<evidence type="ECO:0000256" key="3">
    <source>
        <dbReference type="ARBA" id="ARBA00022737"/>
    </source>
</evidence>
<dbReference type="RefSeq" id="WP_007663546.1">
    <property type="nucleotide sequence ID" value="NZ_JADMUC010000007.1"/>
</dbReference>
<protein>
    <submittedName>
        <fullName evidence="5">Antibiotic acetyltransferase</fullName>
    </submittedName>
</protein>
<dbReference type="GeneID" id="26160010"/>
<evidence type="ECO:0000256" key="2">
    <source>
        <dbReference type="ARBA" id="ARBA00022679"/>
    </source>
</evidence>
<evidence type="ECO:0000256" key="1">
    <source>
        <dbReference type="ARBA" id="ARBA00007274"/>
    </source>
</evidence>
<comment type="similarity">
    <text evidence="1">Belongs to the transferase hexapeptide repeat family.</text>
</comment>
<dbReference type="InterPro" id="IPR018357">
    <property type="entry name" value="Hexapep_transf_CS"/>
</dbReference>
<comment type="caution">
    <text evidence="5">The sequence shown here is derived from an EMBL/GenBank/DDBJ whole genome shotgun (WGS) entry which is preliminary data.</text>
</comment>
<evidence type="ECO:0000313" key="6">
    <source>
        <dbReference type="Proteomes" id="UP000286003"/>
    </source>
</evidence>
<sequence length="210" mass="23283">MMGYLKGYLINIFNPSVSLFALVDNISVINKRAKIKRTVKIINSNIGSYSYISPGTVVVYADIGRFCSIGSNCNIGLASHTVNYLSTSPIFTEHVNSTGSSWRTDTISTPYRKIEIKNDVWIGNNVCIMGGVKIGNGAVIGAGAVVTKDVPDYAIVGGVPARIIKYRFSEDIIDRLKKIEWWNYSDCMLKSKISYFSDILTVELLNEFEE</sequence>
<dbReference type="InterPro" id="IPR050179">
    <property type="entry name" value="Trans_hexapeptide_repeat"/>
</dbReference>
<dbReference type="EMBL" id="QRQM01000015">
    <property type="protein sequence ID" value="RHN05696.1"/>
    <property type="molecule type" value="Genomic_DNA"/>
</dbReference>